<proteinExistence type="predicted"/>
<gene>
    <name evidence="1" type="primary">ORF215967</name>
</gene>
<evidence type="ECO:0000313" key="1">
    <source>
        <dbReference type="EMBL" id="CEK97500.1"/>
    </source>
</evidence>
<accession>A0A0B7BZC3</accession>
<dbReference type="EMBL" id="HACG01050635">
    <property type="protein sequence ID" value="CEK97500.1"/>
    <property type="molecule type" value="Transcribed_RNA"/>
</dbReference>
<dbReference type="AlphaFoldDB" id="A0A0B7BZC3"/>
<name>A0A0B7BZC3_9EUPU</name>
<sequence>FIGNFNKYDSSMMHTSTRNNIVNKAWCLAAVQPKNKAQTCTIEDVYPLYLSLFRQRRSNE</sequence>
<reference evidence="1" key="1">
    <citation type="submission" date="2014-12" db="EMBL/GenBank/DDBJ databases">
        <title>Insight into the proteome of Arion vulgaris.</title>
        <authorList>
            <person name="Aradska J."/>
            <person name="Bulat T."/>
            <person name="Smidak R."/>
            <person name="Sarate P."/>
            <person name="Gangsoo J."/>
            <person name="Sialana F."/>
            <person name="Bilban M."/>
            <person name="Lubec G."/>
        </authorList>
    </citation>
    <scope>NUCLEOTIDE SEQUENCE</scope>
    <source>
        <tissue evidence="1">Skin</tissue>
    </source>
</reference>
<protein>
    <submittedName>
        <fullName evidence="1">Uncharacterized protein</fullName>
    </submittedName>
</protein>
<organism evidence="1">
    <name type="scientific">Arion vulgaris</name>
    <dbReference type="NCBI Taxonomy" id="1028688"/>
    <lineage>
        <taxon>Eukaryota</taxon>
        <taxon>Metazoa</taxon>
        <taxon>Spiralia</taxon>
        <taxon>Lophotrochozoa</taxon>
        <taxon>Mollusca</taxon>
        <taxon>Gastropoda</taxon>
        <taxon>Heterobranchia</taxon>
        <taxon>Euthyneura</taxon>
        <taxon>Panpulmonata</taxon>
        <taxon>Eupulmonata</taxon>
        <taxon>Stylommatophora</taxon>
        <taxon>Helicina</taxon>
        <taxon>Arionoidea</taxon>
        <taxon>Arionidae</taxon>
        <taxon>Arion</taxon>
    </lineage>
</organism>
<feature type="non-terminal residue" evidence="1">
    <location>
        <position position="1"/>
    </location>
</feature>